<comment type="function">
    <text evidence="8">Component of the cytochrome c oxidase, the last enzyme in the mitochondrial electron transport chain which drives oxidative phosphorylation. The respiratory chain contains 3 multisubunit complexes succinate dehydrogenase (complex II, CII), ubiquinol-cytochrome c oxidoreductase (cytochrome b-c1 complex, complex III, CIII) and cytochrome c oxidase (complex IV, CIV), that cooperate to transfer electrons derived from NADH and succinate to molecular oxygen, creating an electrochemical gradient over the inner membrane that drives transmembrane transport and the ATP synthase. Cytochrome c oxidase is the component of the respiratory chain that catalyzes the reduction of oxygen to water. Electrons originating from reduced cytochrome c in the intermembrane space (IMS) are transferred via the dinuclear copper A center (CU(A)) of subunit 2 and heme A of subunit 1 to the active site in subunit 1, a binuclear center (BNC) formed by heme A3 and copper B (CU(B)). The BNC reduces molecular oxygen to 2 water molecules using 4 electrons from cytochrome c in the IMS and 4 protons from the mitochondrial matrix.</text>
</comment>
<proteinExistence type="inferred from homology"/>
<name>A0A0N9QMH6_9CEST</name>
<dbReference type="Gene3D" id="1.20.120.80">
    <property type="entry name" value="Cytochrome c oxidase, subunit III, four-helix bundle"/>
    <property type="match status" value="1"/>
</dbReference>
<dbReference type="InterPro" id="IPR000298">
    <property type="entry name" value="Cyt_c_oxidase-like_su3"/>
</dbReference>
<dbReference type="PANTHER" id="PTHR11403:SF7">
    <property type="entry name" value="CYTOCHROME C OXIDASE SUBUNIT 3"/>
    <property type="match status" value="1"/>
</dbReference>
<evidence type="ECO:0000313" key="11">
    <source>
        <dbReference type="EMBL" id="ALH16569.1"/>
    </source>
</evidence>
<feature type="transmembrane region" description="Helical" evidence="9">
    <location>
        <begin position="55"/>
        <end position="79"/>
    </location>
</feature>
<dbReference type="GO" id="GO:0019646">
    <property type="term" value="P:aerobic electron transport chain"/>
    <property type="evidence" value="ECO:0007669"/>
    <property type="project" value="InterPro"/>
</dbReference>
<dbReference type="EMBL" id="KR817910">
    <property type="protein sequence ID" value="ALH16569.1"/>
    <property type="molecule type" value="Genomic_DNA"/>
</dbReference>
<feature type="transmembrane region" description="Helical" evidence="9">
    <location>
        <begin position="193"/>
        <end position="214"/>
    </location>
</feature>
<dbReference type="RefSeq" id="YP_009175581.1">
    <property type="nucleotide sequence ID" value="NC_028164.1"/>
</dbReference>
<dbReference type="InterPro" id="IPR013833">
    <property type="entry name" value="Cyt_c_oxidase_su3_a-hlx"/>
</dbReference>
<accession>A0A0N9QMH6</accession>
<geneLocation type="mitochondrion" evidence="11"/>
<reference evidence="11" key="1">
    <citation type="submission" date="2015-05" db="EMBL/GenBank/DDBJ databases">
        <title>A novel species of special mitochondria gene arrangement of Drepanidotaenia lanceolata (Cestoda: Hymenolepididae).</title>
        <authorList>
            <person name="Gao J.F."/>
        </authorList>
    </citation>
    <scope>NUCLEOTIDE SEQUENCE</scope>
    <source>
        <strain evidence="11">Heilongjiang</strain>
    </source>
</reference>
<keyword evidence="7 9" id="KW-0472">Membrane</keyword>
<dbReference type="GeneID" id="26119045"/>
<evidence type="ECO:0000256" key="1">
    <source>
        <dbReference type="ARBA" id="ARBA00004141"/>
    </source>
</evidence>
<feature type="transmembrane region" description="Helical" evidence="9">
    <location>
        <begin position="91"/>
        <end position="113"/>
    </location>
</feature>
<feature type="transmembrane region" description="Helical" evidence="9">
    <location>
        <begin position="153"/>
        <end position="181"/>
    </location>
</feature>
<keyword evidence="8 11" id="KW-0496">Mitochondrion</keyword>
<dbReference type="PROSITE" id="PS50253">
    <property type="entry name" value="COX3"/>
    <property type="match status" value="1"/>
</dbReference>
<dbReference type="Pfam" id="PF00510">
    <property type="entry name" value="COX3"/>
    <property type="match status" value="1"/>
</dbReference>
<dbReference type="CDD" id="cd00386">
    <property type="entry name" value="Heme_Cu_Oxidase_III_like"/>
    <property type="match status" value="1"/>
</dbReference>
<dbReference type="GO" id="GO:0016020">
    <property type="term" value="C:membrane"/>
    <property type="evidence" value="ECO:0007669"/>
    <property type="project" value="UniProtKB-SubCell"/>
</dbReference>
<feature type="transmembrane region" description="Helical" evidence="9">
    <location>
        <begin position="20"/>
        <end position="43"/>
    </location>
</feature>
<dbReference type="GO" id="GO:0004129">
    <property type="term" value="F:cytochrome-c oxidase activity"/>
    <property type="evidence" value="ECO:0007669"/>
    <property type="project" value="InterPro"/>
</dbReference>
<evidence type="ECO:0000256" key="8">
    <source>
        <dbReference type="RuleBase" id="RU003375"/>
    </source>
</evidence>
<evidence type="ECO:0000256" key="5">
    <source>
        <dbReference type="ARBA" id="ARBA00022967"/>
    </source>
</evidence>
<dbReference type="InterPro" id="IPR035973">
    <property type="entry name" value="Cyt_c_oxidase_su3-like_sf"/>
</dbReference>
<comment type="subcellular location">
    <subcellularLocation>
        <location evidence="1">Membrane</location>
        <topology evidence="1">Multi-pass membrane protein</topology>
    </subcellularLocation>
</comment>
<keyword evidence="5" id="KW-1278">Translocase</keyword>
<evidence type="ECO:0000256" key="2">
    <source>
        <dbReference type="ARBA" id="ARBA00010581"/>
    </source>
</evidence>
<sequence>MSVFPIMNALFAGMLLFSVFTWSVSLLLLSLIYGLFLIFVYLLDTSCNSRQYKIAFWLFILSEAIIFATLGFCCIYFDFDYYTNLSSSKELPFLGCFLLLGSSLTASACHRFFKWDTGCYFLLFLTMVLGLGFVVVQMWEMDEIIVNIYDNSFYASCFCTVGLHFSHVVLGLIGLGVVAWYGPKEFGYYRSTLVIWYWHFVDYIWIFVYIVVYIC</sequence>
<dbReference type="PANTHER" id="PTHR11403">
    <property type="entry name" value="CYTOCHROME C OXIDASE SUBUNIT III"/>
    <property type="match status" value="1"/>
</dbReference>
<dbReference type="AlphaFoldDB" id="A0A0N9QMH6"/>
<evidence type="ECO:0000259" key="10">
    <source>
        <dbReference type="PROSITE" id="PS50253"/>
    </source>
</evidence>
<feature type="domain" description="Heme-copper oxidase subunit III family profile" evidence="10">
    <location>
        <begin position="1"/>
        <end position="215"/>
    </location>
</feature>
<dbReference type="CTD" id="4514"/>
<evidence type="ECO:0000256" key="9">
    <source>
        <dbReference type="SAM" id="Phobius"/>
    </source>
</evidence>
<evidence type="ECO:0000256" key="4">
    <source>
        <dbReference type="ARBA" id="ARBA00022692"/>
    </source>
</evidence>
<evidence type="ECO:0000256" key="6">
    <source>
        <dbReference type="ARBA" id="ARBA00022989"/>
    </source>
</evidence>
<dbReference type="SUPFAM" id="SSF81452">
    <property type="entry name" value="Cytochrome c oxidase subunit III-like"/>
    <property type="match status" value="1"/>
</dbReference>
<keyword evidence="4 8" id="KW-0812">Transmembrane</keyword>
<dbReference type="InterPro" id="IPR024791">
    <property type="entry name" value="Cyt_c/ubiquinol_Oxase_su3"/>
</dbReference>
<keyword evidence="6 9" id="KW-1133">Transmembrane helix</keyword>
<feature type="transmembrane region" description="Helical" evidence="9">
    <location>
        <begin position="120"/>
        <end position="141"/>
    </location>
</feature>
<organism evidence="11">
    <name type="scientific">Drepanidotaenia lanceolata</name>
    <dbReference type="NCBI Taxonomy" id="1732538"/>
    <lineage>
        <taxon>Eukaryota</taxon>
        <taxon>Metazoa</taxon>
        <taxon>Spiralia</taxon>
        <taxon>Lophotrochozoa</taxon>
        <taxon>Platyhelminthes</taxon>
        <taxon>Cestoda</taxon>
        <taxon>Eucestoda</taxon>
        <taxon>Cyclophyllidea</taxon>
        <taxon>Hymenolepididae</taxon>
        <taxon>Drepanidotaenia</taxon>
    </lineage>
</organism>
<protein>
    <recommendedName>
        <fullName evidence="3 8">Cytochrome c oxidase subunit 3</fullName>
    </recommendedName>
</protein>
<evidence type="ECO:0000256" key="7">
    <source>
        <dbReference type="ARBA" id="ARBA00023136"/>
    </source>
</evidence>
<gene>
    <name evidence="11" type="primary">cox3</name>
</gene>
<evidence type="ECO:0000256" key="3">
    <source>
        <dbReference type="ARBA" id="ARBA00015944"/>
    </source>
</evidence>
<comment type="similarity">
    <text evidence="2 8">Belongs to the cytochrome c oxidase subunit 3 family.</text>
</comment>